<accession>A0A0C3EWK5</accession>
<evidence type="ECO:0000313" key="2">
    <source>
        <dbReference type="EMBL" id="KIM72394.1"/>
    </source>
</evidence>
<dbReference type="OrthoDB" id="10255000at2759"/>
<reference evidence="2 3" key="1">
    <citation type="submission" date="2014-04" db="EMBL/GenBank/DDBJ databases">
        <authorList>
            <consortium name="DOE Joint Genome Institute"/>
            <person name="Kuo A."/>
            <person name="Tarkka M."/>
            <person name="Buscot F."/>
            <person name="Kohler A."/>
            <person name="Nagy L.G."/>
            <person name="Floudas D."/>
            <person name="Copeland A."/>
            <person name="Barry K.W."/>
            <person name="Cichocki N."/>
            <person name="Veneault-Fourrey C."/>
            <person name="LaButti K."/>
            <person name="Lindquist E.A."/>
            <person name="Lipzen A."/>
            <person name="Lundell T."/>
            <person name="Morin E."/>
            <person name="Murat C."/>
            <person name="Sun H."/>
            <person name="Tunlid A."/>
            <person name="Henrissat B."/>
            <person name="Grigoriev I.V."/>
            <person name="Hibbett D.S."/>
            <person name="Martin F."/>
            <person name="Nordberg H.P."/>
            <person name="Cantor M.N."/>
            <person name="Hua S.X."/>
        </authorList>
    </citation>
    <scope>NUCLEOTIDE SEQUENCE [LARGE SCALE GENOMIC DNA]</scope>
    <source>
        <strain evidence="2 3">F 1598</strain>
    </source>
</reference>
<dbReference type="AlphaFoldDB" id="A0A0C3EWK5"/>
<protein>
    <submittedName>
        <fullName evidence="2">Uncharacterized protein</fullName>
    </submittedName>
</protein>
<feature type="region of interest" description="Disordered" evidence="1">
    <location>
        <begin position="1"/>
        <end position="27"/>
    </location>
</feature>
<keyword evidence="3" id="KW-1185">Reference proteome</keyword>
<evidence type="ECO:0000313" key="3">
    <source>
        <dbReference type="Proteomes" id="UP000054166"/>
    </source>
</evidence>
<sequence>EARVKEYESRLKAAEERVKRERQGSKERVAELENNLKSLQRQFELAQKRNQQLNEVIDTNKVASSSPVR</sequence>
<dbReference type="InParanoid" id="A0A0C3EWK5"/>
<dbReference type="EMBL" id="KN833135">
    <property type="protein sequence ID" value="KIM72394.1"/>
    <property type="molecule type" value="Genomic_DNA"/>
</dbReference>
<dbReference type="Proteomes" id="UP000054166">
    <property type="component" value="Unassembled WGS sequence"/>
</dbReference>
<reference evidence="3" key="2">
    <citation type="submission" date="2015-01" db="EMBL/GenBank/DDBJ databases">
        <title>Evolutionary Origins and Diversification of the Mycorrhizal Mutualists.</title>
        <authorList>
            <consortium name="DOE Joint Genome Institute"/>
            <consortium name="Mycorrhizal Genomics Consortium"/>
            <person name="Kohler A."/>
            <person name="Kuo A."/>
            <person name="Nagy L.G."/>
            <person name="Floudas D."/>
            <person name="Copeland A."/>
            <person name="Barry K.W."/>
            <person name="Cichocki N."/>
            <person name="Veneault-Fourrey C."/>
            <person name="LaButti K."/>
            <person name="Lindquist E.A."/>
            <person name="Lipzen A."/>
            <person name="Lundell T."/>
            <person name="Morin E."/>
            <person name="Murat C."/>
            <person name="Riley R."/>
            <person name="Ohm R."/>
            <person name="Sun H."/>
            <person name="Tunlid A."/>
            <person name="Henrissat B."/>
            <person name="Grigoriev I.V."/>
            <person name="Hibbett D.S."/>
            <person name="Martin F."/>
        </authorList>
    </citation>
    <scope>NUCLEOTIDE SEQUENCE [LARGE SCALE GENOMIC DNA]</scope>
    <source>
        <strain evidence="3">F 1598</strain>
    </source>
</reference>
<name>A0A0C3EWK5_PILCF</name>
<gene>
    <name evidence="2" type="ORF">PILCRDRAFT_829764</name>
</gene>
<evidence type="ECO:0000256" key="1">
    <source>
        <dbReference type="SAM" id="MobiDB-lite"/>
    </source>
</evidence>
<dbReference type="STRING" id="765440.A0A0C3EWK5"/>
<feature type="non-terminal residue" evidence="2">
    <location>
        <position position="1"/>
    </location>
</feature>
<organism evidence="2 3">
    <name type="scientific">Piloderma croceum (strain F 1598)</name>
    <dbReference type="NCBI Taxonomy" id="765440"/>
    <lineage>
        <taxon>Eukaryota</taxon>
        <taxon>Fungi</taxon>
        <taxon>Dikarya</taxon>
        <taxon>Basidiomycota</taxon>
        <taxon>Agaricomycotina</taxon>
        <taxon>Agaricomycetes</taxon>
        <taxon>Agaricomycetidae</taxon>
        <taxon>Atheliales</taxon>
        <taxon>Atheliaceae</taxon>
        <taxon>Piloderma</taxon>
    </lineage>
</organism>
<dbReference type="HOGENOM" id="CLU_2782885_0_0_1"/>
<proteinExistence type="predicted"/>